<sequence length="75" mass="8278">MQILCILPAGAPGHADRRLTDIGFGLLNYFLMTRKPALARYRAMAASPAFNAPLPYVPHLPRNRARRSAPRPALP</sequence>
<evidence type="ECO:0000313" key="2">
    <source>
        <dbReference type="EMBL" id="SHN44083.1"/>
    </source>
</evidence>
<evidence type="ECO:0000256" key="1">
    <source>
        <dbReference type="SAM" id="MobiDB-lite"/>
    </source>
</evidence>
<name>A0A1M7RCS4_9BURK</name>
<dbReference type="OrthoDB" id="9792284at2"/>
<evidence type="ECO:0000313" key="3">
    <source>
        <dbReference type="Proteomes" id="UP000184339"/>
    </source>
</evidence>
<reference evidence="3" key="1">
    <citation type="submission" date="2016-11" db="EMBL/GenBank/DDBJ databases">
        <authorList>
            <person name="Varghese N."/>
            <person name="Submissions S."/>
        </authorList>
    </citation>
    <scope>NUCLEOTIDE SEQUENCE [LARGE SCALE GENOMIC DNA]</scope>
    <source>
        <strain evidence="3">Sac-22</strain>
    </source>
</reference>
<protein>
    <submittedName>
        <fullName evidence="2">Uncharacterized protein</fullName>
    </submittedName>
</protein>
<organism evidence="2 3">
    <name type="scientific">Duganella sacchari</name>
    <dbReference type="NCBI Taxonomy" id="551987"/>
    <lineage>
        <taxon>Bacteria</taxon>
        <taxon>Pseudomonadati</taxon>
        <taxon>Pseudomonadota</taxon>
        <taxon>Betaproteobacteria</taxon>
        <taxon>Burkholderiales</taxon>
        <taxon>Oxalobacteraceae</taxon>
        <taxon>Telluria group</taxon>
        <taxon>Duganella</taxon>
    </lineage>
</organism>
<dbReference type="EMBL" id="FRCX01000020">
    <property type="protein sequence ID" value="SHN44083.1"/>
    <property type="molecule type" value="Genomic_DNA"/>
</dbReference>
<accession>A0A1M7RCS4</accession>
<dbReference type="RefSeq" id="WP_072790279.1">
    <property type="nucleotide sequence ID" value="NZ_FRCX01000020.1"/>
</dbReference>
<keyword evidence="3" id="KW-1185">Reference proteome</keyword>
<dbReference type="Proteomes" id="UP000184339">
    <property type="component" value="Unassembled WGS sequence"/>
</dbReference>
<dbReference type="AlphaFoldDB" id="A0A1M7RCS4"/>
<gene>
    <name evidence="2" type="ORF">SAMN05192549_12020</name>
</gene>
<proteinExistence type="predicted"/>
<feature type="region of interest" description="Disordered" evidence="1">
    <location>
        <begin position="54"/>
        <end position="75"/>
    </location>
</feature>
<dbReference type="STRING" id="551987.SAMN05192549_12020"/>